<dbReference type="Pfam" id="PF01209">
    <property type="entry name" value="Ubie_methyltran"/>
    <property type="match status" value="1"/>
</dbReference>
<reference evidence="5" key="1">
    <citation type="submission" date="2020-05" db="EMBL/GenBank/DDBJ databases">
        <authorList>
            <person name="Chiriac C."/>
            <person name="Salcher M."/>
            <person name="Ghai R."/>
            <person name="Kavagutti S V."/>
        </authorList>
    </citation>
    <scope>NUCLEOTIDE SEQUENCE</scope>
</reference>
<organism evidence="5">
    <name type="scientific">freshwater metagenome</name>
    <dbReference type="NCBI Taxonomy" id="449393"/>
    <lineage>
        <taxon>unclassified sequences</taxon>
        <taxon>metagenomes</taxon>
        <taxon>ecological metagenomes</taxon>
    </lineage>
</organism>
<evidence type="ECO:0000256" key="3">
    <source>
        <dbReference type="ARBA" id="ARBA00022691"/>
    </source>
</evidence>
<evidence type="ECO:0000256" key="2">
    <source>
        <dbReference type="ARBA" id="ARBA00022679"/>
    </source>
</evidence>
<dbReference type="SUPFAM" id="SSF53335">
    <property type="entry name" value="S-adenosyl-L-methionine-dependent methyltransferases"/>
    <property type="match status" value="1"/>
</dbReference>
<accession>A0A6J7U2E1</accession>
<dbReference type="PANTHER" id="PTHR43591">
    <property type="entry name" value="METHYLTRANSFERASE"/>
    <property type="match status" value="1"/>
</dbReference>
<gene>
    <name evidence="4" type="ORF">UFOPK4098_00304</name>
    <name evidence="5" type="ORF">UFOPK4347_00156</name>
</gene>
<dbReference type="PANTHER" id="PTHR43591:SF24">
    <property type="entry name" value="2-METHOXY-6-POLYPRENYL-1,4-BENZOQUINOL METHYLASE, MITOCHONDRIAL"/>
    <property type="match status" value="1"/>
</dbReference>
<dbReference type="AlphaFoldDB" id="A0A6J7U2E1"/>
<dbReference type="CDD" id="cd02440">
    <property type="entry name" value="AdoMet_MTases"/>
    <property type="match status" value="1"/>
</dbReference>
<dbReference type="GO" id="GO:0008168">
    <property type="term" value="F:methyltransferase activity"/>
    <property type="evidence" value="ECO:0007669"/>
    <property type="project" value="UniProtKB-KW"/>
</dbReference>
<dbReference type="HAMAP" id="MF_01813">
    <property type="entry name" value="MenG_UbiE_methyltr"/>
    <property type="match status" value="1"/>
</dbReference>
<keyword evidence="2" id="KW-0808">Transferase</keyword>
<proteinExistence type="inferred from homology"/>
<keyword evidence="3" id="KW-0949">S-adenosyl-L-methionine</keyword>
<evidence type="ECO:0000313" key="5">
    <source>
        <dbReference type="EMBL" id="CAB5058957.1"/>
    </source>
</evidence>
<sequence>MVFKRNKAQETLPQGDAKQQAVREMFDTIASRYDFVNRVMTFRLDTKWRKIAIETLRLSSPSRVLDLASGTGDLCISLQKRGHMAISVDLSYGMLSFDRSGSPRTQADILRLPFPASSVDAVICGFALRNLVDLPTFFVEIARVLTPGGRVVLLDVGVPHNPIIRFGNNIYFGKIVPKIGALFSDKEAYRYLPRSVAYLPPRAELTAMLRSAGFSDAEHRQLSGGLTQLLSGTRNH</sequence>
<dbReference type="EMBL" id="CAFBPN010000007">
    <property type="protein sequence ID" value="CAB5011282.1"/>
    <property type="molecule type" value="Genomic_DNA"/>
</dbReference>
<keyword evidence="1" id="KW-0489">Methyltransferase</keyword>
<dbReference type="PROSITE" id="PS51608">
    <property type="entry name" value="SAM_MT_UBIE"/>
    <property type="match status" value="1"/>
</dbReference>
<dbReference type="EMBL" id="CAFBQU010000002">
    <property type="protein sequence ID" value="CAB5058957.1"/>
    <property type="molecule type" value="Genomic_DNA"/>
</dbReference>
<dbReference type="InterPro" id="IPR029063">
    <property type="entry name" value="SAM-dependent_MTases_sf"/>
</dbReference>
<dbReference type="Gene3D" id="3.40.50.150">
    <property type="entry name" value="Vaccinia Virus protein VP39"/>
    <property type="match status" value="1"/>
</dbReference>
<evidence type="ECO:0000256" key="1">
    <source>
        <dbReference type="ARBA" id="ARBA00022603"/>
    </source>
</evidence>
<protein>
    <submittedName>
        <fullName evidence="5">Unannotated protein</fullName>
    </submittedName>
</protein>
<dbReference type="InterPro" id="IPR004033">
    <property type="entry name" value="UbiE/COQ5_MeTrFase"/>
</dbReference>
<evidence type="ECO:0000313" key="4">
    <source>
        <dbReference type="EMBL" id="CAB5011282.1"/>
    </source>
</evidence>
<dbReference type="GO" id="GO:0032259">
    <property type="term" value="P:methylation"/>
    <property type="evidence" value="ECO:0007669"/>
    <property type="project" value="UniProtKB-KW"/>
</dbReference>
<dbReference type="NCBIfam" id="TIGR01934">
    <property type="entry name" value="MenG_MenH_UbiE"/>
    <property type="match status" value="1"/>
</dbReference>
<name>A0A6J7U2E1_9ZZZZ</name>